<dbReference type="EMBL" id="JACHGW010000004">
    <property type="protein sequence ID" value="MBB6052723.1"/>
    <property type="molecule type" value="Genomic_DNA"/>
</dbReference>
<feature type="region of interest" description="Disordered" evidence="12">
    <location>
        <begin position="1"/>
        <end position="25"/>
    </location>
</feature>
<dbReference type="AlphaFoldDB" id="A0A7W9SVE6"/>
<dbReference type="FunFam" id="2.120.10.90:FF:000005">
    <property type="entry name" value="DNA topoisomerase 4 subunit A"/>
    <property type="match status" value="1"/>
</dbReference>
<feature type="coiled-coil region" evidence="11">
    <location>
        <begin position="467"/>
        <end position="537"/>
    </location>
</feature>
<dbReference type="FunFam" id="3.90.199.10:FF:000001">
    <property type="entry name" value="DNA gyrase subunit A"/>
    <property type="match status" value="1"/>
</dbReference>
<evidence type="ECO:0000256" key="8">
    <source>
        <dbReference type="ARBA" id="ARBA00063644"/>
    </source>
</evidence>
<comment type="subunit">
    <text evidence="8">Heterotetramer composed of ParC and ParE.</text>
</comment>
<keyword evidence="6 9" id="KW-0238">DNA-binding</keyword>
<feature type="short sequence motif" description="GyrA-box" evidence="9">
    <location>
        <begin position="557"/>
        <end position="563"/>
    </location>
</feature>
<dbReference type="GO" id="GO:0005737">
    <property type="term" value="C:cytoplasm"/>
    <property type="evidence" value="ECO:0007669"/>
    <property type="project" value="UniProtKB-SubCell"/>
</dbReference>
<evidence type="ECO:0000313" key="14">
    <source>
        <dbReference type="EMBL" id="MBB6052723.1"/>
    </source>
</evidence>
<evidence type="ECO:0000313" key="15">
    <source>
        <dbReference type="Proteomes" id="UP000520814"/>
    </source>
</evidence>
<evidence type="ECO:0000256" key="3">
    <source>
        <dbReference type="ARBA" id="ARBA00022741"/>
    </source>
</evidence>
<comment type="subunit">
    <text evidence="9">Heterotetramer, composed of two GyrA and two GyrB chains. In the heterotetramer, GyrA contains the active site tyrosine that forms a transient covalent intermediate with DNA, while GyrB binds cofactors and catalyzes ATP hydrolysis.</text>
</comment>
<evidence type="ECO:0000256" key="9">
    <source>
        <dbReference type="HAMAP-Rule" id="MF_01897"/>
    </source>
</evidence>
<evidence type="ECO:0000256" key="10">
    <source>
        <dbReference type="PROSITE-ProRule" id="PRU01384"/>
    </source>
</evidence>
<dbReference type="PROSITE" id="PS52040">
    <property type="entry name" value="TOPO_IIA"/>
    <property type="match status" value="1"/>
</dbReference>
<dbReference type="SUPFAM" id="SSF56719">
    <property type="entry name" value="Type II DNA topoisomerase"/>
    <property type="match status" value="1"/>
</dbReference>
<dbReference type="InterPro" id="IPR035516">
    <property type="entry name" value="Gyrase/topoIV_suA_C"/>
</dbReference>
<dbReference type="GO" id="GO:0006261">
    <property type="term" value="P:DNA-templated DNA replication"/>
    <property type="evidence" value="ECO:0007669"/>
    <property type="project" value="UniProtKB-UniRule"/>
</dbReference>
<keyword evidence="9" id="KW-0963">Cytoplasm</keyword>
<keyword evidence="11" id="KW-0175">Coiled coil</keyword>
<dbReference type="Gene3D" id="3.30.1360.40">
    <property type="match status" value="1"/>
</dbReference>
<dbReference type="Gene3D" id="1.10.268.10">
    <property type="entry name" value="Topoisomerase, domain 3"/>
    <property type="match status" value="1"/>
</dbReference>
<evidence type="ECO:0000256" key="2">
    <source>
        <dbReference type="ARBA" id="ARBA00008263"/>
    </source>
</evidence>
<evidence type="ECO:0000256" key="5">
    <source>
        <dbReference type="ARBA" id="ARBA00023029"/>
    </source>
</evidence>
<dbReference type="GO" id="GO:0005524">
    <property type="term" value="F:ATP binding"/>
    <property type="evidence" value="ECO:0007669"/>
    <property type="project" value="UniProtKB-UniRule"/>
</dbReference>
<dbReference type="NCBIfam" id="NF004043">
    <property type="entry name" value="PRK05560.1"/>
    <property type="match status" value="1"/>
</dbReference>
<dbReference type="NCBIfam" id="TIGR01063">
    <property type="entry name" value="gyrA"/>
    <property type="match status" value="1"/>
</dbReference>
<dbReference type="FunFam" id="1.10.268.10:FF:000001">
    <property type="entry name" value="DNA gyrase subunit A"/>
    <property type="match status" value="1"/>
</dbReference>
<dbReference type="InterPro" id="IPR013758">
    <property type="entry name" value="Topo_IIA_A/C_ab"/>
</dbReference>
<comment type="subcellular location">
    <subcellularLocation>
        <location evidence="9">Cytoplasm</location>
    </subcellularLocation>
</comment>
<evidence type="ECO:0000256" key="12">
    <source>
        <dbReference type="SAM" id="MobiDB-lite"/>
    </source>
</evidence>
<gene>
    <name evidence="9" type="primary">gyrA</name>
    <name evidence="14" type="ORF">HNQ39_004544</name>
</gene>
<dbReference type="Pfam" id="PF00521">
    <property type="entry name" value="DNA_topoisoIV"/>
    <property type="match status" value="1"/>
</dbReference>
<evidence type="ECO:0000256" key="4">
    <source>
        <dbReference type="ARBA" id="ARBA00022840"/>
    </source>
</evidence>
<dbReference type="InterPro" id="IPR013760">
    <property type="entry name" value="Topo_IIA-like_dom_sf"/>
</dbReference>
<feature type="domain" description="Topo IIA-type catalytic" evidence="13">
    <location>
        <begin position="63"/>
        <end position="530"/>
    </location>
</feature>
<protein>
    <recommendedName>
        <fullName evidence="9">DNA gyrase subunit A</fullName>
        <ecNumber evidence="9">5.6.2.2</ecNumber>
    </recommendedName>
</protein>
<comment type="caution">
    <text evidence="14">The sequence shown here is derived from an EMBL/GenBank/DDBJ whole genome shotgun (WGS) entry which is preliminary data.</text>
</comment>
<dbReference type="InterPro" id="IPR005743">
    <property type="entry name" value="GyrA"/>
</dbReference>
<dbReference type="GO" id="GO:0006265">
    <property type="term" value="P:DNA topological change"/>
    <property type="evidence" value="ECO:0007669"/>
    <property type="project" value="UniProtKB-UniRule"/>
</dbReference>
<keyword evidence="15" id="KW-1185">Reference proteome</keyword>
<dbReference type="GO" id="GO:0005694">
    <property type="term" value="C:chromosome"/>
    <property type="evidence" value="ECO:0007669"/>
    <property type="project" value="InterPro"/>
</dbReference>
<dbReference type="GO" id="GO:0034335">
    <property type="term" value="F:DNA negative supercoiling activity"/>
    <property type="evidence" value="ECO:0007669"/>
    <property type="project" value="UniProtKB-ARBA"/>
</dbReference>
<dbReference type="NCBIfam" id="NF004044">
    <property type="entry name" value="PRK05561.1"/>
    <property type="match status" value="1"/>
</dbReference>
<comment type="similarity">
    <text evidence="2 9">Belongs to the type II topoisomerase GyrA/ParC subunit family.</text>
</comment>
<dbReference type="FunFam" id="3.30.1360.40:FF:000002">
    <property type="entry name" value="DNA gyrase subunit A"/>
    <property type="match status" value="1"/>
</dbReference>
<dbReference type="Gene3D" id="3.90.199.10">
    <property type="entry name" value="Topoisomerase II, domain 5"/>
    <property type="match status" value="1"/>
</dbReference>
<accession>A0A7W9SVE6</accession>
<dbReference type="SMART" id="SM00434">
    <property type="entry name" value="TOP4c"/>
    <property type="match status" value="1"/>
</dbReference>
<dbReference type="Gene3D" id="2.120.10.90">
    <property type="entry name" value="DNA gyrase/topoisomerase IV, subunit A, C-terminal"/>
    <property type="match status" value="1"/>
</dbReference>
<dbReference type="PANTHER" id="PTHR43493">
    <property type="entry name" value="DNA GYRASE/TOPOISOMERASE SUBUNIT A"/>
    <property type="match status" value="1"/>
</dbReference>
<dbReference type="GO" id="GO:0003677">
    <property type="term" value="F:DNA binding"/>
    <property type="evidence" value="ECO:0007669"/>
    <property type="project" value="UniProtKB-UniRule"/>
</dbReference>
<comment type="miscellaneous">
    <text evidence="9">Few gyrases are as efficient as E.coli at forming negative supercoils. Not all organisms have 2 type II topoisomerases; in organisms with a single type II topoisomerase this enzyme also has to decatenate newly replicated chromosomes.</text>
</comment>
<feature type="active site" description="O-(5'-phospho-DNA)-tyrosine intermediate" evidence="9 10">
    <location>
        <position position="151"/>
    </location>
</feature>
<dbReference type="CDD" id="cd00187">
    <property type="entry name" value="TOP4c"/>
    <property type="match status" value="1"/>
</dbReference>
<dbReference type="InterPro" id="IPR013757">
    <property type="entry name" value="Topo_IIA_A_a_sf"/>
</dbReference>
<evidence type="ECO:0000256" key="6">
    <source>
        <dbReference type="ARBA" id="ARBA00023125"/>
    </source>
</evidence>
<dbReference type="Pfam" id="PF03989">
    <property type="entry name" value="DNA_gyraseA_C"/>
    <property type="match status" value="6"/>
</dbReference>
<dbReference type="Proteomes" id="UP000520814">
    <property type="component" value="Unassembled WGS sequence"/>
</dbReference>
<name>A0A7W9SVE6_ARMRO</name>
<evidence type="ECO:0000259" key="13">
    <source>
        <dbReference type="PROSITE" id="PS52040"/>
    </source>
</evidence>
<dbReference type="InterPro" id="IPR002205">
    <property type="entry name" value="Topo_IIA_dom_A"/>
</dbReference>
<evidence type="ECO:0000256" key="7">
    <source>
        <dbReference type="ARBA" id="ARBA00023235"/>
    </source>
</evidence>
<dbReference type="EC" id="5.6.2.2" evidence="9"/>
<evidence type="ECO:0000256" key="11">
    <source>
        <dbReference type="SAM" id="Coils"/>
    </source>
</evidence>
<evidence type="ECO:0000256" key="1">
    <source>
        <dbReference type="ARBA" id="ARBA00000185"/>
    </source>
</evidence>
<comment type="catalytic activity">
    <reaction evidence="1 9 10">
        <text>ATP-dependent breakage, passage and rejoining of double-stranded DNA.</text>
        <dbReference type="EC" id="5.6.2.2"/>
    </reaction>
</comment>
<reference evidence="14 15" key="1">
    <citation type="submission" date="2020-08" db="EMBL/GenBank/DDBJ databases">
        <title>Genomic Encyclopedia of Type Strains, Phase IV (KMG-IV): sequencing the most valuable type-strain genomes for metagenomic binning, comparative biology and taxonomic classification.</title>
        <authorList>
            <person name="Goeker M."/>
        </authorList>
    </citation>
    <scope>NUCLEOTIDE SEQUENCE [LARGE SCALE GENOMIC DNA]</scope>
    <source>
        <strain evidence="14 15">DSM 23562</strain>
    </source>
</reference>
<dbReference type="InterPro" id="IPR050220">
    <property type="entry name" value="Type_II_DNA_Topoisomerases"/>
</dbReference>
<dbReference type="HAMAP" id="MF_01897">
    <property type="entry name" value="GyrA"/>
    <property type="match status" value="1"/>
</dbReference>
<keyword evidence="5 9" id="KW-0799">Topoisomerase</keyword>
<dbReference type="RefSeq" id="WP_184202295.1">
    <property type="nucleotide sequence ID" value="NZ_JACHGW010000004.1"/>
</dbReference>
<dbReference type="PANTHER" id="PTHR43493:SF5">
    <property type="entry name" value="DNA GYRASE SUBUNIT A, CHLOROPLASTIC_MITOCHONDRIAL"/>
    <property type="match status" value="1"/>
</dbReference>
<keyword evidence="4 9" id="KW-0067">ATP-binding</keyword>
<comment type="function">
    <text evidence="9">A type II topoisomerase that negatively supercoils closed circular double-stranded (ds) DNA in an ATP-dependent manner to modulate DNA topology and maintain chromosomes in an underwound state. Negative supercoiling favors strand separation, and DNA replication, transcription, recombination and repair, all of which involve strand separation. Also able to catalyze the interconversion of other topological isomers of dsDNA rings, including catenanes and knotted rings. Type II topoisomerases break and join 2 DNA strands simultaneously in an ATP-dependent manner.</text>
</comment>
<organism evidence="14 15">
    <name type="scientific">Armatimonas rosea</name>
    <dbReference type="NCBI Taxonomy" id="685828"/>
    <lineage>
        <taxon>Bacteria</taxon>
        <taxon>Bacillati</taxon>
        <taxon>Armatimonadota</taxon>
        <taxon>Armatimonadia</taxon>
        <taxon>Armatimonadales</taxon>
        <taxon>Armatimonadaceae</taxon>
        <taxon>Armatimonas</taxon>
    </lineage>
</organism>
<keyword evidence="7 9" id="KW-0413">Isomerase</keyword>
<dbReference type="GO" id="GO:0009330">
    <property type="term" value="C:DNA topoisomerase type II (double strand cut, ATP-hydrolyzing) complex"/>
    <property type="evidence" value="ECO:0007669"/>
    <property type="project" value="TreeGrafter"/>
</dbReference>
<dbReference type="SUPFAM" id="SSF101904">
    <property type="entry name" value="GyrA/ParC C-terminal domain-like"/>
    <property type="match status" value="1"/>
</dbReference>
<proteinExistence type="inferred from homology"/>
<keyword evidence="3 9" id="KW-0547">Nucleotide-binding</keyword>
<sequence>MPDDLTNPAEATPEDENLPETPEALAEPGVAVMTYDGPKIEISEEMRTSYMGYAMSTIVSRALPDVRDGLKPVQRRILYAMRELGLSPNNRHLKSAKIVGETIGNFHPHGDQAIYMTMVRMAQDFSLRYPLVDGQGNFGSIDDDPPAAYRYTEARMTPLAMELLEDIEKDTVDFVPTFDNERREPSVLPGKFPNLICNGATGIAVGMATNMPPHNLTEVCNALIHQLRHPEVTTEELMAFIPGPDFPTSGLILGQKGIRAAYETGRGSVTMQAKVHFEQMDNNKTAIIITELPYQVIKSKLIEQIGLLAREKKVEGITGVNDYTDKTGMRVVIELRRDVLPQKVLNYLLKHTPMRMNFGVILLSLVDGGRGPKTLGLKGILQEYIEHRRTIITRRTRFELARAKARAHILEGLQIAVQNLDEVIQIIRQSRSTEMARGRLIERFAFTGIQAEAILNMQLRQLTGLEQDKIEGEYKELLKEIARLEDILNDQRRVDALIQKDLEYLREKFGDARRTRIEKTEAEEINLEDLIADEEMLITITRDGYIRRLKMDTFPTQGRGGKGRIAGKTKEEDAFEHLFMASTHDYILFFTDRGRVYRLKAFEVPESSRTAMGMNIINLIQILPDEHITATVPIRNLKNAEGYFFMGTVRGEIKRTRIAEFANLRANGLVTFDMNEGDKLNWVKLTDGEQNIVLTTIKGMAIRFKESDVRASGRASGGVRGIVLDGDDDRVVGMDIASDDSDLLVVGANGLGKRTSMEAYKTQGRGGKGLKTMDITARTGNLIAACVVPREGQENLRLVIVTEHGTGIRVKVSEIKTTQSRSTQGVKLIELREGDSVKTVEYFDASKKPED</sequence>
<dbReference type="InterPro" id="IPR006691">
    <property type="entry name" value="GyrA/parC_rep"/>
</dbReference>